<dbReference type="SMART" id="SM00382">
    <property type="entry name" value="AAA"/>
    <property type="match status" value="1"/>
</dbReference>
<dbReference type="CDD" id="cd03235">
    <property type="entry name" value="ABC_Metallic_Cations"/>
    <property type="match status" value="1"/>
</dbReference>
<dbReference type="PROSITE" id="PS00211">
    <property type="entry name" value="ABC_TRANSPORTER_1"/>
    <property type="match status" value="1"/>
</dbReference>
<dbReference type="InterPro" id="IPR003439">
    <property type="entry name" value="ABC_transporter-like_ATP-bd"/>
</dbReference>
<keyword evidence="4 6" id="KW-0067">ATP-binding</keyword>
<dbReference type="Pfam" id="PF00005">
    <property type="entry name" value="ABC_tran"/>
    <property type="match status" value="1"/>
</dbReference>
<keyword evidence="3" id="KW-0547">Nucleotide-binding</keyword>
<dbReference type="Proteomes" id="UP000471120">
    <property type="component" value="Unassembled WGS sequence"/>
</dbReference>
<organism evidence="6 7">
    <name type="scientific">Rhodococcus rhodnii</name>
    <dbReference type="NCBI Taxonomy" id="38312"/>
    <lineage>
        <taxon>Bacteria</taxon>
        <taxon>Bacillati</taxon>
        <taxon>Actinomycetota</taxon>
        <taxon>Actinomycetes</taxon>
        <taxon>Mycobacteriales</taxon>
        <taxon>Nocardiaceae</taxon>
        <taxon>Rhodococcus</taxon>
    </lineage>
</organism>
<evidence type="ECO:0000259" key="5">
    <source>
        <dbReference type="PROSITE" id="PS50893"/>
    </source>
</evidence>
<dbReference type="RefSeq" id="WP_010839318.1">
    <property type="nucleotide sequence ID" value="NZ_QRCM01000001.1"/>
</dbReference>
<comment type="similarity">
    <text evidence="1">Belongs to the ABC transporter superfamily.</text>
</comment>
<gene>
    <name evidence="6" type="ORF">DW322_10020</name>
</gene>
<name>A0A6P2CD58_9NOCA</name>
<evidence type="ECO:0000256" key="3">
    <source>
        <dbReference type="ARBA" id="ARBA00022741"/>
    </source>
</evidence>
<keyword evidence="2" id="KW-0813">Transport</keyword>
<dbReference type="PROSITE" id="PS50893">
    <property type="entry name" value="ABC_TRANSPORTER_2"/>
    <property type="match status" value="1"/>
</dbReference>
<dbReference type="GO" id="GO:0016887">
    <property type="term" value="F:ATP hydrolysis activity"/>
    <property type="evidence" value="ECO:0007669"/>
    <property type="project" value="InterPro"/>
</dbReference>
<dbReference type="EMBL" id="QRCM01000001">
    <property type="protein sequence ID" value="TXG90495.1"/>
    <property type="molecule type" value="Genomic_DNA"/>
</dbReference>
<dbReference type="InterPro" id="IPR050153">
    <property type="entry name" value="Metal_Ion_Import_ABC"/>
</dbReference>
<dbReference type="GO" id="GO:0005524">
    <property type="term" value="F:ATP binding"/>
    <property type="evidence" value="ECO:0007669"/>
    <property type="project" value="UniProtKB-KW"/>
</dbReference>
<evidence type="ECO:0000256" key="1">
    <source>
        <dbReference type="ARBA" id="ARBA00005417"/>
    </source>
</evidence>
<dbReference type="SUPFAM" id="SSF52540">
    <property type="entry name" value="P-loop containing nucleoside triphosphate hydrolases"/>
    <property type="match status" value="1"/>
</dbReference>
<accession>A0A6P2CD58</accession>
<evidence type="ECO:0000313" key="7">
    <source>
        <dbReference type="Proteomes" id="UP000471120"/>
    </source>
</evidence>
<dbReference type="InterPro" id="IPR027417">
    <property type="entry name" value="P-loop_NTPase"/>
</dbReference>
<evidence type="ECO:0000256" key="2">
    <source>
        <dbReference type="ARBA" id="ARBA00022448"/>
    </source>
</evidence>
<sequence length="249" mass="25987">MTAAPDSTAPDSVVLESVTVDYGEVRALSDVSLRLPPGTVTGLIGANGAGKSTLMKVITGVLTPTTGTVMVAGGSTTAARRRGVVAYVPQSERIDWDFPLSVRDVVATGRYGHARWFRGLRRADRDAVAEALDLAGLRDLADRQIGQLSGGQRKRVFVARALAQQASILLLDEPFAGVDKGSEAGIVALLRDLATGGATILVATHDLHSLPSLADRAIVVDGRIIAAGPTADVVRPEILARTFGLDEAS</sequence>
<dbReference type="InterPro" id="IPR003593">
    <property type="entry name" value="AAA+_ATPase"/>
</dbReference>
<evidence type="ECO:0000256" key="4">
    <source>
        <dbReference type="ARBA" id="ARBA00022840"/>
    </source>
</evidence>
<dbReference type="FunFam" id="3.40.50.300:FF:000134">
    <property type="entry name" value="Iron-enterobactin ABC transporter ATP-binding protein"/>
    <property type="match status" value="1"/>
</dbReference>
<proteinExistence type="inferred from homology"/>
<evidence type="ECO:0000313" key="6">
    <source>
        <dbReference type="EMBL" id="TXG90495.1"/>
    </source>
</evidence>
<dbReference type="PANTHER" id="PTHR42734:SF5">
    <property type="entry name" value="IRON TRANSPORT SYSTEM ATP-BINDING PROTEIN HI_0361-RELATED"/>
    <property type="match status" value="1"/>
</dbReference>
<comment type="caution">
    <text evidence="6">The sequence shown here is derived from an EMBL/GenBank/DDBJ whole genome shotgun (WGS) entry which is preliminary data.</text>
</comment>
<feature type="domain" description="ABC transporter" evidence="5">
    <location>
        <begin position="13"/>
        <end position="247"/>
    </location>
</feature>
<dbReference type="AlphaFoldDB" id="A0A6P2CD58"/>
<dbReference type="Gene3D" id="3.40.50.300">
    <property type="entry name" value="P-loop containing nucleotide triphosphate hydrolases"/>
    <property type="match status" value="1"/>
</dbReference>
<dbReference type="PANTHER" id="PTHR42734">
    <property type="entry name" value="METAL TRANSPORT SYSTEM ATP-BINDING PROTEIN TM_0124-RELATED"/>
    <property type="match status" value="1"/>
</dbReference>
<reference evidence="6 7" key="1">
    <citation type="submission" date="2018-07" db="EMBL/GenBank/DDBJ databases">
        <title>Genome sequence of Rhodococcus rhodnii ATCC 35071 from Rhodnius prolixus.</title>
        <authorList>
            <person name="Patel V."/>
            <person name="Vogel K.J."/>
        </authorList>
    </citation>
    <scope>NUCLEOTIDE SEQUENCE [LARGE SCALE GENOMIC DNA]</scope>
    <source>
        <strain evidence="6 7">ATCC 35071</strain>
    </source>
</reference>
<dbReference type="InterPro" id="IPR017871">
    <property type="entry name" value="ABC_transporter-like_CS"/>
</dbReference>
<protein>
    <submittedName>
        <fullName evidence="6">Metal ABC transporter ATP-binding protein</fullName>
    </submittedName>
</protein>